<evidence type="ECO:0000256" key="1">
    <source>
        <dbReference type="SAM" id="Phobius"/>
    </source>
</evidence>
<gene>
    <name evidence="2" type="ORF">SAMN06295909_2243</name>
</gene>
<evidence type="ECO:0000313" key="3">
    <source>
        <dbReference type="Proteomes" id="UP000194464"/>
    </source>
</evidence>
<protein>
    <submittedName>
        <fullName evidence="2">Predicted membrane protein</fullName>
    </submittedName>
</protein>
<feature type="transmembrane region" description="Helical" evidence="1">
    <location>
        <begin position="467"/>
        <end position="486"/>
    </location>
</feature>
<dbReference type="Pfam" id="PF09913">
    <property type="entry name" value="DUF2142"/>
    <property type="match status" value="1"/>
</dbReference>
<feature type="transmembrane region" description="Helical" evidence="1">
    <location>
        <begin position="382"/>
        <end position="402"/>
    </location>
</feature>
<proteinExistence type="predicted"/>
<feature type="transmembrane region" description="Helical" evidence="1">
    <location>
        <begin position="132"/>
        <end position="153"/>
    </location>
</feature>
<dbReference type="InterPro" id="IPR018674">
    <property type="entry name" value="DUF2142_membrane"/>
</dbReference>
<feature type="transmembrane region" description="Helical" evidence="1">
    <location>
        <begin position="185"/>
        <end position="203"/>
    </location>
</feature>
<feature type="transmembrane region" description="Helical" evidence="1">
    <location>
        <begin position="262"/>
        <end position="281"/>
    </location>
</feature>
<feature type="transmembrane region" description="Helical" evidence="1">
    <location>
        <begin position="234"/>
        <end position="250"/>
    </location>
</feature>
<keyword evidence="1" id="KW-0472">Membrane</keyword>
<evidence type="ECO:0000313" key="2">
    <source>
        <dbReference type="EMBL" id="SMQ70715.1"/>
    </source>
</evidence>
<reference evidence="2 3" key="1">
    <citation type="submission" date="2017-04" db="EMBL/GenBank/DDBJ databases">
        <authorList>
            <person name="Varghese N."/>
            <person name="Submissions S."/>
        </authorList>
    </citation>
    <scope>NUCLEOTIDE SEQUENCE [LARGE SCALE GENOMIC DNA]</scope>
    <source>
        <strain evidence="2 3">VKM Ac-1784</strain>
    </source>
</reference>
<keyword evidence="1" id="KW-1133">Transmembrane helix</keyword>
<feature type="transmembrane region" description="Helical" evidence="1">
    <location>
        <begin position="160"/>
        <end position="179"/>
    </location>
</feature>
<dbReference type="Proteomes" id="UP000194464">
    <property type="component" value="Unassembled WGS sequence"/>
</dbReference>
<feature type="transmembrane region" description="Helical" evidence="1">
    <location>
        <begin position="329"/>
        <end position="350"/>
    </location>
</feature>
<keyword evidence="1" id="KW-0812">Transmembrane</keyword>
<comment type="caution">
    <text evidence="2">The sequence shown here is derived from an EMBL/GenBank/DDBJ whole genome shotgun (WGS) entry which is preliminary data.</text>
</comment>
<dbReference type="EMBL" id="FXWJ01000003">
    <property type="protein sequence ID" value="SMQ70715.1"/>
    <property type="molecule type" value="Genomic_DNA"/>
</dbReference>
<name>A0ABY1RD56_9MICO</name>
<keyword evidence="3" id="KW-1185">Reference proteome</keyword>
<organism evidence="2 3">
    <name type="scientific">Plantibacter elymi</name>
    <name type="common">nom. nud.</name>
    <dbReference type="NCBI Taxonomy" id="199708"/>
    <lineage>
        <taxon>Bacteria</taxon>
        <taxon>Bacillati</taxon>
        <taxon>Actinomycetota</taxon>
        <taxon>Actinomycetes</taxon>
        <taxon>Micrococcales</taxon>
        <taxon>Microbacteriaceae</taxon>
        <taxon>Plantibacter</taxon>
    </lineage>
</organism>
<accession>A0ABY1RD56</accession>
<feature type="transmembrane region" description="Helical" evidence="1">
    <location>
        <begin position="357"/>
        <end position="376"/>
    </location>
</feature>
<sequence length="514" mass="53972">MQARTWRVLLTSFAGLFLLSTVWAISTPLGGSPDEPSHIIKAAAVVHGQPIGEPTEKPSWTSVQVPRSVAGAQSWPGCYAFQATAPASCSVTAGSGLGLTEATTSAGLYNPTYYALVGWPSLVLAESKQVVFGMRLVSAALSSALLAIAFTALLSLRRPWLTTVGFLTAATPMLFFLNGSVNPNSLEIAGSMAVLALLLRVTIGSSPDRGFGWSMAGVAVAGALTVNARSISPLWLLLFILVVLVVTPPQRLRAVFTRASTWIAIGVVALATGGAAAWVLATNTLGQLGTFAGAGTVGPVRAFVTMLLDRSFDAGIVGVFGWLDTWNPAFVYVLWSALAVVLAVAAAVLLRGRLLVGFLLMLAIVFLGPPAIQAASVVNSGYIWQGRYTLVAFSALFVYAVIALSVSPDRGEIRIAERVQHRVYWIVGTLVVLAHVGAVATSIRRYATGATVDWIDMLRGALWLPPLGFWPWLVLAAAASASLVWLGASARAERPATGLETPVTASHEPASQTP</sequence>
<feature type="transmembrane region" description="Helical" evidence="1">
    <location>
        <begin position="423"/>
        <end position="447"/>
    </location>
</feature>